<dbReference type="Gene3D" id="1.10.760.10">
    <property type="entry name" value="Cytochrome c-like domain"/>
    <property type="match status" value="1"/>
</dbReference>
<dbReference type="EMBL" id="FNAR01000006">
    <property type="protein sequence ID" value="SDE30421.1"/>
    <property type="molecule type" value="Genomic_DNA"/>
</dbReference>
<dbReference type="RefSeq" id="WP_092096127.1">
    <property type="nucleotide sequence ID" value="NZ_FNAR01000006.1"/>
</dbReference>
<dbReference type="InterPro" id="IPR009056">
    <property type="entry name" value="Cyt_c-like_dom"/>
</dbReference>
<dbReference type="GO" id="GO:0009055">
    <property type="term" value="F:electron transfer activity"/>
    <property type="evidence" value="ECO:0007669"/>
    <property type="project" value="InterPro"/>
</dbReference>
<evidence type="ECO:0000256" key="4">
    <source>
        <dbReference type="ARBA" id="ARBA00022982"/>
    </source>
</evidence>
<dbReference type="InterPro" id="IPR054782">
    <property type="entry name" value="Cytochro_C551"/>
</dbReference>
<feature type="signal peptide" evidence="9">
    <location>
        <begin position="1"/>
        <end position="20"/>
    </location>
</feature>
<dbReference type="InterPro" id="IPR051811">
    <property type="entry name" value="Cytochrome_c550/c551-like"/>
</dbReference>
<feature type="domain" description="Cytochrome c" evidence="10">
    <location>
        <begin position="48"/>
        <end position="122"/>
    </location>
</feature>
<keyword evidence="2 6" id="KW-0349">Heme</keyword>
<keyword evidence="5 7" id="KW-0408">Iron</keyword>
<dbReference type="EMBL" id="RWGW01000002">
    <property type="protein sequence ID" value="RSK37053.1"/>
    <property type="molecule type" value="Genomic_DNA"/>
</dbReference>
<dbReference type="Proteomes" id="UP000272481">
    <property type="component" value="Unassembled WGS sequence"/>
</dbReference>
<evidence type="ECO:0000313" key="12">
    <source>
        <dbReference type="EMBL" id="SDE30421.1"/>
    </source>
</evidence>
<comment type="PTM">
    <text evidence="6">Binds 1 heme c group covalently per subunit.</text>
</comment>
<keyword evidence="9" id="KW-0732">Signal</keyword>
<accession>A0A1G7BTG0</accession>
<evidence type="ECO:0000256" key="1">
    <source>
        <dbReference type="ARBA" id="ARBA00022448"/>
    </source>
</evidence>
<evidence type="ECO:0000256" key="2">
    <source>
        <dbReference type="ARBA" id="ARBA00022617"/>
    </source>
</evidence>
<dbReference type="InterPro" id="IPR012218">
    <property type="entry name" value="Cyt_c_BACSU-c550-type"/>
</dbReference>
<keyword evidence="4" id="KW-0249">Electron transport</keyword>
<evidence type="ECO:0000313" key="11">
    <source>
        <dbReference type="EMBL" id="RSK37053.1"/>
    </source>
</evidence>
<keyword evidence="14" id="KW-1185">Reference proteome</keyword>
<dbReference type="PANTHER" id="PTHR37823">
    <property type="entry name" value="CYTOCHROME C-553-LIKE"/>
    <property type="match status" value="1"/>
</dbReference>
<dbReference type="PANTHER" id="PTHR37823:SF2">
    <property type="entry name" value="CYTOCHROME C-550"/>
    <property type="match status" value="1"/>
</dbReference>
<keyword evidence="1" id="KW-0813">Transport</keyword>
<feature type="binding site" description="axial binding residue" evidence="7">
    <location>
        <position position="101"/>
    </location>
    <ligand>
        <name>heme c</name>
        <dbReference type="ChEBI" id="CHEBI:61717"/>
    </ligand>
    <ligandPart>
        <name>Fe</name>
        <dbReference type="ChEBI" id="CHEBI:18248"/>
    </ligandPart>
</feature>
<evidence type="ECO:0000256" key="6">
    <source>
        <dbReference type="PIRSR" id="PIRSR000025-1"/>
    </source>
</evidence>
<evidence type="ECO:0000313" key="13">
    <source>
        <dbReference type="Proteomes" id="UP000198823"/>
    </source>
</evidence>
<feature type="binding site" description="covalent" evidence="6">
    <location>
        <position position="64"/>
    </location>
    <ligand>
        <name>heme c</name>
        <dbReference type="ChEBI" id="CHEBI:61717"/>
    </ligand>
</feature>
<evidence type="ECO:0000256" key="3">
    <source>
        <dbReference type="ARBA" id="ARBA00022723"/>
    </source>
</evidence>
<evidence type="ECO:0000256" key="8">
    <source>
        <dbReference type="SAM" id="MobiDB-lite"/>
    </source>
</evidence>
<dbReference type="OrthoDB" id="7933886at2"/>
<feature type="region of interest" description="Disordered" evidence="8">
    <location>
        <begin position="22"/>
        <end position="54"/>
    </location>
</feature>
<dbReference type="NCBIfam" id="NF045774">
    <property type="entry name" value="cytochro_C551"/>
    <property type="match status" value="1"/>
</dbReference>
<dbReference type="GO" id="GO:0020037">
    <property type="term" value="F:heme binding"/>
    <property type="evidence" value="ECO:0007669"/>
    <property type="project" value="InterPro"/>
</dbReference>
<dbReference type="Proteomes" id="UP000198823">
    <property type="component" value="Unassembled WGS sequence"/>
</dbReference>
<protein>
    <submittedName>
        <fullName evidence="11">C-type cytochrome</fullName>
    </submittedName>
    <submittedName>
        <fullName evidence="12">Cytochrome c551</fullName>
    </submittedName>
</protein>
<dbReference type="STRING" id="426756.SAMN04488126_106118"/>
<name>A0A1G7BTG0_9BACL</name>
<reference evidence="11 14" key="2">
    <citation type="submission" date="2018-12" db="EMBL/GenBank/DDBJ databases">
        <title>Comparitive functional genomics of dry heat resistant strains isolated from the viking spacecraft.</title>
        <authorList>
            <person name="Seuylemezian A."/>
            <person name="Vaishampayan P."/>
        </authorList>
    </citation>
    <scope>NUCLEOTIDE SEQUENCE [LARGE SCALE GENOMIC DNA]</scope>
    <source>
        <strain evidence="11 14">M6-11</strain>
    </source>
</reference>
<evidence type="ECO:0000259" key="10">
    <source>
        <dbReference type="PROSITE" id="PS51007"/>
    </source>
</evidence>
<dbReference type="AlphaFoldDB" id="A0A1G7BTG0"/>
<reference evidence="12 13" key="1">
    <citation type="submission" date="2016-10" db="EMBL/GenBank/DDBJ databases">
        <authorList>
            <person name="de Groot N.N."/>
        </authorList>
    </citation>
    <scope>NUCLEOTIDE SEQUENCE [LARGE SCALE GENOMIC DNA]</scope>
    <source>
        <strain evidence="12 13">CGMCC 1.6762</strain>
    </source>
</reference>
<sequence>MKKKLLAMLFGSALILGACGGGGNDTADDATDTGKDNTATEQSGGESASGVDPEQVVQQKCISCHGENLEGQGNFPALNDVGSRLSEDEIHDIIENGKGAMPAGLVQGEELDAVAKWLSEKK</sequence>
<keyword evidence="3 7" id="KW-0479">Metal-binding</keyword>
<proteinExistence type="predicted"/>
<dbReference type="GO" id="GO:0005506">
    <property type="term" value="F:iron ion binding"/>
    <property type="evidence" value="ECO:0007669"/>
    <property type="project" value="InterPro"/>
</dbReference>
<dbReference type="SUPFAM" id="SSF46626">
    <property type="entry name" value="Cytochrome c"/>
    <property type="match status" value="1"/>
</dbReference>
<evidence type="ECO:0000256" key="7">
    <source>
        <dbReference type="PIRSR" id="PIRSR000025-2"/>
    </source>
</evidence>
<dbReference type="InterPro" id="IPR036909">
    <property type="entry name" value="Cyt_c-like_dom_sf"/>
</dbReference>
<gene>
    <name evidence="11" type="ORF">EJA12_01610</name>
    <name evidence="12" type="ORF">SAMN04488126_106118</name>
</gene>
<feature type="binding site" description="axial binding residue" evidence="7">
    <location>
        <position position="65"/>
    </location>
    <ligand>
        <name>heme c</name>
        <dbReference type="ChEBI" id="CHEBI:61717"/>
    </ligand>
    <ligandPart>
        <name>Fe</name>
        <dbReference type="ChEBI" id="CHEBI:18248"/>
    </ligandPart>
</feature>
<dbReference type="PROSITE" id="PS51257">
    <property type="entry name" value="PROKAR_LIPOPROTEIN"/>
    <property type="match status" value="1"/>
</dbReference>
<dbReference type="PROSITE" id="PS51007">
    <property type="entry name" value="CYTC"/>
    <property type="match status" value="1"/>
</dbReference>
<organism evidence="12 13">
    <name type="scientific">Bhargavaea beijingensis</name>
    <dbReference type="NCBI Taxonomy" id="426756"/>
    <lineage>
        <taxon>Bacteria</taxon>
        <taxon>Bacillati</taxon>
        <taxon>Bacillota</taxon>
        <taxon>Bacilli</taxon>
        <taxon>Bacillales</taxon>
        <taxon>Caryophanaceae</taxon>
        <taxon>Bhargavaea</taxon>
    </lineage>
</organism>
<dbReference type="Pfam" id="PF13442">
    <property type="entry name" value="Cytochrome_CBB3"/>
    <property type="match status" value="1"/>
</dbReference>
<dbReference type="PIRSF" id="PIRSF000025">
    <property type="entry name" value="Cytc_Bsub_c550"/>
    <property type="match status" value="1"/>
</dbReference>
<evidence type="ECO:0000256" key="9">
    <source>
        <dbReference type="SAM" id="SignalP"/>
    </source>
</evidence>
<feature type="chain" id="PRO_5039713337" evidence="9">
    <location>
        <begin position="21"/>
        <end position="122"/>
    </location>
</feature>
<dbReference type="GO" id="GO:0016020">
    <property type="term" value="C:membrane"/>
    <property type="evidence" value="ECO:0007669"/>
    <property type="project" value="InterPro"/>
</dbReference>
<evidence type="ECO:0000256" key="5">
    <source>
        <dbReference type="ARBA" id="ARBA00023004"/>
    </source>
</evidence>
<evidence type="ECO:0000313" key="14">
    <source>
        <dbReference type="Proteomes" id="UP000272481"/>
    </source>
</evidence>
<feature type="binding site" description="covalent" evidence="6">
    <location>
        <position position="61"/>
    </location>
    <ligand>
        <name>heme c</name>
        <dbReference type="ChEBI" id="CHEBI:61717"/>
    </ligand>
</feature>